<sequence length="186" mass="19049">MRTEGSSRAGGFDVGSLVLVAVLLAAGAVLKMTVGSVINIAGMKPNFIIAMYCLAILLVRPKLGQAAVIGLIAGALCQVLPGTPYINFISELAGALAMGALIMVPLKFGKLDLKAPVATFISTVVSGGIYTVCLFLFAGADASAMVAYVPIVLCTAVINTVIVQVLYLPLRKVLKKDVATPAVAAA</sequence>
<evidence type="ECO:0000313" key="3">
    <source>
        <dbReference type="Proteomes" id="UP000824261"/>
    </source>
</evidence>
<keyword evidence="1" id="KW-1133">Transmembrane helix</keyword>
<feature type="transmembrane region" description="Helical" evidence="1">
    <location>
        <begin position="12"/>
        <end position="30"/>
    </location>
</feature>
<dbReference type="Proteomes" id="UP000824261">
    <property type="component" value="Unassembled WGS sequence"/>
</dbReference>
<comment type="caution">
    <text evidence="2">The sequence shown here is derived from an EMBL/GenBank/DDBJ whole genome shotgun (WGS) entry which is preliminary data.</text>
</comment>
<proteinExistence type="predicted"/>
<reference evidence="2" key="2">
    <citation type="journal article" date="2021" name="PeerJ">
        <title>Extensive microbial diversity within the chicken gut microbiome revealed by metagenomics and culture.</title>
        <authorList>
            <person name="Gilroy R."/>
            <person name="Ravi A."/>
            <person name="Getino M."/>
            <person name="Pursley I."/>
            <person name="Horton D.L."/>
            <person name="Alikhan N.F."/>
            <person name="Baker D."/>
            <person name="Gharbi K."/>
            <person name="Hall N."/>
            <person name="Watson M."/>
            <person name="Adriaenssens E.M."/>
            <person name="Foster-Nyarko E."/>
            <person name="Jarju S."/>
            <person name="Secka A."/>
            <person name="Antonio M."/>
            <person name="Oren A."/>
            <person name="Chaudhuri R.R."/>
            <person name="La Ragione R."/>
            <person name="Hildebrand F."/>
            <person name="Pallen M.J."/>
        </authorList>
    </citation>
    <scope>NUCLEOTIDE SEQUENCE</scope>
    <source>
        <strain evidence="2">ChiGjej1B1-2707</strain>
    </source>
</reference>
<name>A0A9D0ZYX6_9ACTN</name>
<dbReference type="AlphaFoldDB" id="A0A9D0ZYX6"/>
<dbReference type="InterPro" id="IPR031360">
    <property type="entry name" value="TrpP"/>
</dbReference>
<feature type="transmembrane region" description="Helical" evidence="1">
    <location>
        <begin position="146"/>
        <end position="168"/>
    </location>
</feature>
<accession>A0A9D0ZYX6</accession>
<protein>
    <submittedName>
        <fullName evidence="2">Uncharacterized protein</fullName>
    </submittedName>
</protein>
<gene>
    <name evidence="2" type="ORF">IAA69_01755</name>
</gene>
<feature type="transmembrane region" description="Helical" evidence="1">
    <location>
        <begin position="92"/>
        <end position="108"/>
    </location>
</feature>
<feature type="transmembrane region" description="Helical" evidence="1">
    <location>
        <begin position="36"/>
        <end position="59"/>
    </location>
</feature>
<evidence type="ECO:0000313" key="2">
    <source>
        <dbReference type="EMBL" id="HIR00982.1"/>
    </source>
</evidence>
<evidence type="ECO:0000256" key="1">
    <source>
        <dbReference type="SAM" id="Phobius"/>
    </source>
</evidence>
<keyword evidence="1" id="KW-0472">Membrane</keyword>
<dbReference type="EMBL" id="DVGB01000020">
    <property type="protein sequence ID" value="HIR00982.1"/>
    <property type="molecule type" value="Genomic_DNA"/>
</dbReference>
<feature type="transmembrane region" description="Helical" evidence="1">
    <location>
        <begin position="120"/>
        <end position="140"/>
    </location>
</feature>
<dbReference type="Gene3D" id="1.10.1760.20">
    <property type="match status" value="1"/>
</dbReference>
<feature type="transmembrane region" description="Helical" evidence="1">
    <location>
        <begin position="66"/>
        <end position="86"/>
    </location>
</feature>
<keyword evidence="1" id="KW-0812">Transmembrane</keyword>
<dbReference type="Pfam" id="PF17099">
    <property type="entry name" value="TrpP"/>
    <property type="match status" value="1"/>
</dbReference>
<organism evidence="2 3">
    <name type="scientific">Candidatus Aveggerthella stercoripullorum</name>
    <dbReference type="NCBI Taxonomy" id="2840688"/>
    <lineage>
        <taxon>Bacteria</taxon>
        <taxon>Bacillati</taxon>
        <taxon>Actinomycetota</taxon>
        <taxon>Coriobacteriia</taxon>
        <taxon>Eggerthellales</taxon>
        <taxon>Eggerthellaceae</taxon>
        <taxon>Eggerthellaceae incertae sedis</taxon>
        <taxon>Candidatus Aveggerthella</taxon>
    </lineage>
</organism>
<reference evidence="2" key="1">
    <citation type="submission" date="2020-10" db="EMBL/GenBank/DDBJ databases">
        <authorList>
            <person name="Gilroy R."/>
        </authorList>
    </citation>
    <scope>NUCLEOTIDE SEQUENCE</scope>
    <source>
        <strain evidence="2">ChiGjej1B1-2707</strain>
    </source>
</reference>